<comment type="caution">
    <text evidence="2">The sequence shown here is derived from an EMBL/GenBank/DDBJ whole genome shotgun (WGS) entry which is preliminary data.</text>
</comment>
<name>A0A8J3UPM2_9ACTN</name>
<sequence>MHGTRYDIELESEVKDWLGSLSLEDYRRVMFYADLLADNAETLAEPYTRHLGGKLRELREYQVHPSLISAKTRRPSVPRSPTSDRKNWTEHDPLPVPHHR</sequence>
<feature type="compositionally biased region" description="Basic and acidic residues" evidence="1">
    <location>
        <begin position="82"/>
        <end position="93"/>
    </location>
</feature>
<dbReference type="Pfam" id="PF05973">
    <property type="entry name" value="Gp49"/>
    <property type="match status" value="1"/>
</dbReference>
<evidence type="ECO:0000256" key="1">
    <source>
        <dbReference type="SAM" id="MobiDB-lite"/>
    </source>
</evidence>
<dbReference type="Proteomes" id="UP000644610">
    <property type="component" value="Unassembled WGS sequence"/>
</dbReference>
<reference evidence="2" key="1">
    <citation type="submission" date="2021-01" db="EMBL/GenBank/DDBJ databases">
        <title>Whole genome shotgun sequence of Planotetraspora silvatica NBRC 100141.</title>
        <authorList>
            <person name="Komaki H."/>
            <person name="Tamura T."/>
        </authorList>
    </citation>
    <scope>NUCLEOTIDE SEQUENCE</scope>
    <source>
        <strain evidence="2">NBRC 100141</strain>
    </source>
</reference>
<dbReference type="AlphaFoldDB" id="A0A8J3UPM2"/>
<protein>
    <submittedName>
        <fullName evidence="2">Uncharacterized protein</fullName>
    </submittedName>
</protein>
<evidence type="ECO:0000313" key="2">
    <source>
        <dbReference type="EMBL" id="GII48917.1"/>
    </source>
</evidence>
<gene>
    <name evidence="2" type="ORF">Psi02_53410</name>
</gene>
<dbReference type="EMBL" id="BOOQ01000037">
    <property type="protein sequence ID" value="GII48917.1"/>
    <property type="molecule type" value="Genomic_DNA"/>
</dbReference>
<organism evidence="2 3">
    <name type="scientific">Planotetraspora silvatica</name>
    <dbReference type="NCBI Taxonomy" id="234614"/>
    <lineage>
        <taxon>Bacteria</taxon>
        <taxon>Bacillati</taxon>
        <taxon>Actinomycetota</taxon>
        <taxon>Actinomycetes</taxon>
        <taxon>Streptosporangiales</taxon>
        <taxon>Streptosporangiaceae</taxon>
        <taxon>Planotetraspora</taxon>
    </lineage>
</organism>
<feature type="region of interest" description="Disordered" evidence="1">
    <location>
        <begin position="66"/>
        <end position="100"/>
    </location>
</feature>
<accession>A0A8J3UPM2</accession>
<dbReference type="RefSeq" id="WP_203978368.1">
    <property type="nucleotide sequence ID" value="NZ_BAAAKY010000016.1"/>
</dbReference>
<evidence type="ECO:0000313" key="3">
    <source>
        <dbReference type="Proteomes" id="UP000644610"/>
    </source>
</evidence>
<keyword evidence="3" id="KW-1185">Reference proteome</keyword>
<dbReference type="InterPro" id="IPR009241">
    <property type="entry name" value="HigB-like"/>
</dbReference>
<proteinExistence type="predicted"/>